<dbReference type="EMBL" id="CP002631">
    <property type="protein sequence ID" value="AEB13278.1"/>
    <property type="molecule type" value="Genomic_DNA"/>
</dbReference>
<proteinExistence type="inferred from homology"/>
<dbReference type="InterPro" id="IPR050153">
    <property type="entry name" value="Metal_Ion_Import_ABC"/>
</dbReference>
<keyword evidence="4" id="KW-0067">ATP-binding</keyword>
<dbReference type="GeneID" id="302997541"/>
<evidence type="ECO:0000256" key="2">
    <source>
        <dbReference type="ARBA" id="ARBA00022448"/>
    </source>
</evidence>
<reference evidence="6 7" key="1">
    <citation type="journal article" date="2011" name="Stand. Genomic Sci.">
        <title>Complete genome sequence of Treponema succinifaciens type strain (6091).</title>
        <authorList>
            <person name="Han C."/>
            <person name="Gronow S."/>
            <person name="Teshima H."/>
            <person name="Lapidus A."/>
            <person name="Nolan M."/>
            <person name="Lucas S."/>
            <person name="Hammon N."/>
            <person name="Deshpande S."/>
            <person name="Cheng J.F."/>
            <person name="Zeytun A."/>
            <person name="Tapia R."/>
            <person name="Goodwin L."/>
            <person name="Pitluck S."/>
            <person name="Liolios K."/>
            <person name="Pagani I."/>
            <person name="Ivanova N."/>
            <person name="Mavromatis K."/>
            <person name="Mikhailova N."/>
            <person name="Huntemann M."/>
            <person name="Pati A."/>
            <person name="Chen A."/>
            <person name="Palaniappan K."/>
            <person name="Land M."/>
            <person name="Hauser L."/>
            <person name="Brambilla E.M."/>
            <person name="Rohde M."/>
            <person name="Goker M."/>
            <person name="Woyke T."/>
            <person name="Bristow J."/>
            <person name="Eisen J.A."/>
            <person name="Markowitz V."/>
            <person name="Hugenholtz P."/>
            <person name="Kyrpides N.C."/>
            <person name="Klenk H.P."/>
            <person name="Detter J.C."/>
        </authorList>
    </citation>
    <scope>NUCLEOTIDE SEQUENCE [LARGE SCALE GENOMIC DNA]</scope>
    <source>
        <strain evidence="7">ATCC 33096 / DSM 2489 / 6091</strain>
    </source>
</reference>
<dbReference type="RefSeq" id="WP_013700587.1">
    <property type="nucleotide sequence ID" value="NC_015385.1"/>
</dbReference>
<dbReference type="GO" id="GO:0005524">
    <property type="term" value="F:ATP binding"/>
    <property type="evidence" value="ECO:0007669"/>
    <property type="project" value="UniProtKB-KW"/>
</dbReference>
<dbReference type="SMART" id="SM00382">
    <property type="entry name" value="AAA"/>
    <property type="match status" value="1"/>
</dbReference>
<dbReference type="SUPFAM" id="SSF52540">
    <property type="entry name" value="P-loop containing nucleoside triphosphate hydrolases"/>
    <property type="match status" value="1"/>
</dbReference>
<gene>
    <name evidence="6" type="ordered locus">Tresu_0320</name>
</gene>
<dbReference type="AlphaFoldDB" id="F2NV43"/>
<keyword evidence="6" id="KW-0378">Hydrolase</keyword>
<dbReference type="HOGENOM" id="CLU_000604_1_11_12"/>
<keyword evidence="3" id="KW-0547">Nucleotide-binding</keyword>
<sequence length="232" mass="25293">MAYISCGNLVVGYDGKAVLPPVSFDVEKGSYVCILGENGSGKTTLMRTLVGVQKKISGEILFGDGLCKNETGYLPQKLSVDADFPASVREIVLSGTLGQFKNRPFYGKAQKMIAEEQMEKVGISSLSRRRFTELSGGQQQRTLLARALCAAKKLIFLDEPVSALDPAAAKEFYAILEKLNNEGLSVVMVSHDLDCLDYASHILSFRGGKVQFESRADFCKDTSSGKSDEKRN</sequence>
<dbReference type="Gene3D" id="3.40.50.300">
    <property type="entry name" value="P-loop containing nucleotide triphosphate hydrolases"/>
    <property type="match status" value="1"/>
</dbReference>
<dbReference type="InterPro" id="IPR003593">
    <property type="entry name" value="AAA+_ATPase"/>
</dbReference>
<evidence type="ECO:0000256" key="3">
    <source>
        <dbReference type="ARBA" id="ARBA00022741"/>
    </source>
</evidence>
<dbReference type="STRING" id="869209.Tresu_0320"/>
<reference evidence="7" key="2">
    <citation type="submission" date="2011-04" db="EMBL/GenBank/DDBJ databases">
        <title>The complete genome of chromosome of Treponema succinifaciens DSM 2489.</title>
        <authorList>
            <person name="Lucas S."/>
            <person name="Copeland A."/>
            <person name="Lapidus A."/>
            <person name="Bruce D."/>
            <person name="Goodwin L."/>
            <person name="Pitluck S."/>
            <person name="Peters L."/>
            <person name="Kyrpides N."/>
            <person name="Mavromatis K."/>
            <person name="Ivanova N."/>
            <person name="Ovchinnikova G."/>
            <person name="Teshima H."/>
            <person name="Detter J.C."/>
            <person name="Tapia R."/>
            <person name="Han C."/>
            <person name="Land M."/>
            <person name="Hauser L."/>
            <person name="Markowitz V."/>
            <person name="Cheng J.-F."/>
            <person name="Hugenholtz P."/>
            <person name="Woyke T."/>
            <person name="Wu D."/>
            <person name="Gronow S."/>
            <person name="Wellnitz S."/>
            <person name="Brambilla E."/>
            <person name="Klenk H.-P."/>
            <person name="Eisen J.A."/>
        </authorList>
    </citation>
    <scope>NUCLEOTIDE SEQUENCE [LARGE SCALE GENOMIC DNA]</scope>
    <source>
        <strain evidence="7">ATCC 33096 / DSM 2489 / 6091</strain>
    </source>
</reference>
<dbReference type="KEGG" id="tsu:Tresu_0320"/>
<organism evidence="6 7">
    <name type="scientific">Treponema succinifaciens (strain ATCC 33096 / DSM 2489 / 6091)</name>
    <dbReference type="NCBI Taxonomy" id="869209"/>
    <lineage>
        <taxon>Bacteria</taxon>
        <taxon>Pseudomonadati</taxon>
        <taxon>Spirochaetota</taxon>
        <taxon>Spirochaetia</taxon>
        <taxon>Spirochaetales</taxon>
        <taxon>Treponemataceae</taxon>
        <taxon>Treponema</taxon>
    </lineage>
</organism>
<keyword evidence="2" id="KW-0813">Transport</keyword>
<dbReference type="Pfam" id="PF00005">
    <property type="entry name" value="ABC_tran"/>
    <property type="match status" value="1"/>
</dbReference>
<evidence type="ECO:0000256" key="1">
    <source>
        <dbReference type="ARBA" id="ARBA00005417"/>
    </source>
</evidence>
<dbReference type="OrthoDB" id="9806726at2"/>
<dbReference type="PROSITE" id="PS50893">
    <property type="entry name" value="ABC_TRANSPORTER_2"/>
    <property type="match status" value="1"/>
</dbReference>
<protein>
    <submittedName>
        <fullName evidence="6">Phosphonate-transporting ATPase</fullName>
        <ecNumber evidence="6">3.6.3.28</ecNumber>
    </submittedName>
</protein>
<dbReference type="PANTHER" id="PTHR42734:SF17">
    <property type="entry name" value="METAL TRANSPORT SYSTEM ATP-BINDING PROTEIN TM_0124-RELATED"/>
    <property type="match status" value="1"/>
</dbReference>
<dbReference type="EC" id="3.6.3.28" evidence="6"/>
<dbReference type="InterPro" id="IPR003439">
    <property type="entry name" value="ABC_transporter-like_ATP-bd"/>
</dbReference>
<dbReference type="GO" id="GO:0016887">
    <property type="term" value="F:ATP hydrolysis activity"/>
    <property type="evidence" value="ECO:0007669"/>
    <property type="project" value="InterPro"/>
</dbReference>
<name>F2NV43_TRES6</name>
<keyword evidence="7" id="KW-1185">Reference proteome</keyword>
<evidence type="ECO:0000313" key="7">
    <source>
        <dbReference type="Proteomes" id="UP000006852"/>
    </source>
</evidence>
<dbReference type="eggNOG" id="COG1121">
    <property type="taxonomic scope" value="Bacteria"/>
</dbReference>
<dbReference type="PANTHER" id="PTHR42734">
    <property type="entry name" value="METAL TRANSPORT SYSTEM ATP-BINDING PROTEIN TM_0124-RELATED"/>
    <property type="match status" value="1"/>
</dbReference>
<dbReference type="Proteomes" id="UP000006852">
    <property type="component" value="Chromosome"/>
</dbReference>
<dbReference type="InterPro" id="IPR027417">
    <property type="entry name" value="P-loop_NTPase"/>
</dbReference>
<comment type="similarity">
    <text evidence="1">Belongs to the ABC transporter superfamily.</text>
</comment>
<accession>F2NV43</accession>
<evidence type="ECO:0000259" key="5">
    <source>
        <dbReference type="PROSITE" id="PS50893"/>
    </source>
</evidence>
<evidence type="ECO:0000313" key="6">
    <source>
        <dbReference type="EMBL" id="AEB13278.1"/>
    </source>
</evidence>
<feature type="domain" description="ABC transporter" evidence="5">
    <location>
        <begin position="4"/>
        <end position="232"/>
    </location>
</feature>
<evidence type="ECO:0000256" key="4">
    <source>
        <dbReference type="ARBA" id="ARBA00022840"/>
    </source>
</evidence>